<feature type="transmembrane region" description="Helical" evidence="1">
    <location>
        <begin position="187"/>
        <end position="210"/>
    </location>
</feature>
<keyword evidence="1" id="KW-0472">Membrane</keyword>
<feature type="transmembrane region" description="Helical" evidence="1">
    <location>
        <begin position="363"/>
        <end position="381"/>
    </location>
</feature>
<dbReference type="EMBL" id="ADLK01000012">
    <property type="protein sequence ID" value="KMW22059.1"/>
    <property type="molecule type" value="Genomic_DNA"/>
</dbReference>
<dbReference type="RefSeq" id="WP_156200002.1">
    <property type="nucleotide sequence ID" value="NZ_KQ235875.1"/>
</dbReference>
<protein>
    <recommendedName>
        <fullName evidence="4">Glycosyltransferase RgtA/B/C/D-like domain-containing protein</fullName>
    </recommendedName>
</protein>
<keyword evidence="1" id="KW-0812">Transmembrane</keyword>
<dbReference type="OrthoDB" id="1832444at2"/>
<evidence type="ECO:0000256" key="1">
    <source>
        <dbReference type="SAM" id="Phobius"/>
    </source>
</evidence>
<dbReference type="AlphaFoldDB" id="A0A0J9CC38"/>
<proteinExistence type="predicted"/>
<evidence type="ECO:0000313" key="2">
    <source>
        <dbReference type="EMBL" id="KMW22059.1"/>
    </source>
</evidence>
<dbReference type="Proteomes" id="UP000037392">
    <property type="component" value="Unassembled WGS sequence"/>
</dbReference>
<dbReference type="PATRIC" id="fig|742734.4.peg.139"/>
<dbReference type="GeneID" id="93163617"/>
<accession>A0A0J9CC38</accession>
<name>A0A0J9CC38_9FIRM</name>
<feature type="transmembrane region" description="Helical" evidence="1">
    <location>
        <begin position="12"/>
        <end position="31"/>
    </location>
</feature>
<gene>
    <name evidence="2" type="ORF">HMPREF9470_00133</name>
</gene>
<evidence type="ECO:0008006" key="4">
    <source>
        <dbReference type="Google" id="ProtNLM"/>
    </source>
</evidence>
<sequence>MKRLNTPIKMFLVLVFSMVVGVILLYLVFLIPTDPIYKHVKDSIHVFEIENTYPIMDGKRAKILDNWTDALMLGNAAFDNTDADTLHKALNVYRPAYNDDNPTYSLIDYINGAEVERISIYPRYWHGYQVILKPLLFMTDYLGFRSINQIVLLTLSALILAAMYKFGQRKIMIPFLLTLLFLRPKAIAFSLQYSAVFYITLTATLVSLVWNQRLRKGQGYLFFFLILGIITSYLDLLTYPVITLGIPLTMWLIMQEDSFTKKKVIKIVQYSITWALGYFGMWAEKWLAASVLLQRNIFKDAISQAQFRVSGQISGEAFTRLEVVGRNLYYGFSEILIPSGIILLAICLFILWKYKMDFKTMCVHMIPYMLICLIPFTWYMVLRNHSYIHISFTYRALSVAVFSFLCMGAAAGDEGRRTDYKSRLHRIK</sequence>
<feature type="transmembrane region" description="Helical" evidence="1">
    <location>
        <begin position="146"/>
        <end position="166"/>
    </location>
</feature>
<feature type="transmembrane region" description="Helical" evidence="1">
    <location>
        <begin position="222"/>
        <end position="252"/>
    </location>
</feature>
<keyword evidence="1" id="KW-1133">Transmembrane helix</keyword>
<evidence type="ECO:0000313" key="3">
    <source>
        <dbReference type="Proteomes" id="UP000037392"/>
    </source>
</evidence>
<reference evidence="2 3" key="1">
    <citation type="submission" date="2011-04" db="EMBL/GenBank/DDBJ databases">
        <title>The Genome Sequence of Clostridium citroniae WAL-19142.</title>
        <authorList>
            <consortium name="The Broad Institute Genome Sequencing Platform"/>
            <person name="Earl A."/>
            <person name="Ward D."/>
            <person name="Feldgarden M."/>
            <person name="Gevers D."/>
            <person name="Warren Y.A."/>
            <person name="Tyrrell K.L."/>
            <person name="Citron D.M."/>
            <person name="Goldstein E.J."/>
            <person name="Daigneault M."/>
            <person name="Allen-Vercoe E."/>
            <person name="Young S.K."/>
            <person name="Zeng Q."/>
            <person name="Gargeya S."/>
            <person name="Fitzgerald M."/>
            <person name="Haas B."/>
            <person name="Abouelleil A."/>
            <person name="Alvarado L."/>
            <person name="Arachchi H.M."/>
            <person name="Berlin A."/>
            <person name="Brown A."/>
            <person name="Chapman S.B."/>
            <person name="Chen Z."/>
            <person name="Dunbar C."/>
            <person name="Freedman E."/>
            <person name="Gearin G."/>
            <person name="Gellesch M."/>
            <person name="Goldberg J."/>
            <person name="Griggs A."/>
            <person name="Gujja S."/>
            <person name="Heilman E.R."/>
            <person name="Heiman D."/>
            <person name="Howarth C."/>
            <person name="Larson L."/>
            <person name="Lui A."/>
            <person name="MacDonald P.J."/>
            <person name="Mehta T."/>
            <person name="Montmayeur A."/>
            <person name="Murphy C."/>
            <person name="Neiman D."/>
            <person name="Pearson M."/>
            <person name="Priest M."/>
            <person name="Roberts A."/>
            <person name="Saif S."/>
            <person name="Shea T."/>
            <person name="Shenoy N."/>
            <person name="Sisk P."/>
            <person name="Stolte C."/>
            <person name="Sykes S."/>
            <person name="White J."/>
            <person name="Yandava C."/>
            <person name="Wortman J."/>
            <person name="Nusbaum C."/>
            <person name="Birren B."/>
        </authorList>
    </citation>
    <scope>NUCLEOTIDE SEQUENCE [LARGE SCALE GENOMIC DNA]</scope>
    <source>
        <strain evidence="2 3">WAL-19142</strain>
    </source>
</reference>
<comment type="caution">
    <text evidence="2">The sequence shown here is derived from an EMBL/GenBank/DDBJ whole genome shotgun (WGS) entry which is preliminary data.</text>
</comment>
<organism evidence="2 3">
    <name type="scientific">[Clostridium] citroniae WAL-19142</name>
    <dbReference type="NCBI Taxonomy" id="742734"/>
    <lineage>
        <taxon>Bacteria</taxon>
        <taxon>Bacillati</taxon>
        <taxon>Bacillota</taxon>
        <taxon>Clostridia</taxon>
        <taxon>Lachnospirales</taxon>
        <taxon>Lachnospiraceae</taxon>
        <taxon>Enterocloster</taxon>
    </lineage>
</organism>
<feature type="transmembrane region" description="Helical" evidence="1">
    <location>
        <begin position="387"/>
        <end position="411"/>
    </location>
</feature>
<feature type="transmembrane region" description="Helical" evidence="1">
    <location>
        <begin position="328"/>
        <end position="351"/>
    </location>
</feature>